<protein>
    <submittedName>
        <fullName evidence="2">CATSPERB</fullName>
    </submittedName>
</protein>
<dbReference type="PANTHER" id="PTHR14705">
    <property type="entry name" value="CATION CHANNEL SPERM-ASSOCIATED PROTEIN SUBUNIT BETA"/>
    <property type="match status" value="1"/>
</dbReference>
<organism evidence="2 3">
    <name type="scientific">Bugula neritina</name>
    <name type="common">Brown bryozoan</name>
    <name type="synonym">Sertularia neritina</name>
    <dbReference type="NCBI Taxonomy" id="10212"/>
    <lineage>
        <taxon>Eukaryota</taxon>
        <taxon>Metazoa</taxon>
        <taxon>Spiralia</taxon>
        <taxon>Lophotrochozoa</taxon>
        <taxon>Bryozoa</taxon>
        <taxon>Gymnolaemata</taxon>
        <taxon>Cheilostomatida</taxon>
        <taxon>Flustrina</taxon>
        <taxon>Buguloidea</taxon>
        <taxon>Bugulidae</taxon>
        <taxon>Bugula</taxon>
    </lineage>
</organism>
<evidence type="ECO:0000259" key="1">
    <source>
        <dbReference type="Pfam" id="PF15149"/>
    </source>
</evidence>
<dbReference type="InterPro" id="IPR048789">
    <property type="entry name" value="CATSPERB_C"/>
</dbReference>
<reference evidence="2" key="1">
    <citation type="submission" date="2020-06" db="EMBL/GenBank/DDBJ databases">
        <title>Draft genome of Bugula neritina, a colonial animal packing powerful symbionts and potential medicines.</title>
        <authorList>
            <person name="Rayko M."/>
        </authorList>
    </citation>
    <scope>NUCLEOTIDE SEQUENCE [LARGE SCALE GENOMIC DNA]</scope>
    <source>
        <strain evidence="2">Kwan_BN1</strain>
    </source>
</reference>
<dbReference type="Proteomes" id="UP000593567">
    <property type="component" value="Unassembled WGS sequence"/>
</dbReference>
<accession>A0A7J7KC18</accession>
<sequence length="252" mass="28540">MVDRYPGHIITHLTLTDRYFKSSGSSVLIYYAHSSLLCTSTAHIYRVSALLLLPQADYLHLPSETHSTGILYLRKLIQLPMLLDYNRHGDILKDLPVNYRPPSALGIAIPLSHNIYNADPSKPLLYSKYKKSMETAVFKLTPSCYQKSSPCGCTPDKEASRLVTHSDCIKRVYKLTLPGWLYLCFAFEVLNTTSNRIYLSPIDSMYNLTLKELNGRKDFQLYRQESARSKADTISQKSADLEGFAYSTAPII</sequence>
<keyword evidence="3" id="KW-1185">Reference proteome</keyword>
<gene>
    <name evidence="2" type="ORF">EB796_005506</name>
</gene>
<comment type="caution">
    <text evidence="2">The sequence shown here is derived from an EMBL/GenBank/DDBJ whole genome shotgun (WGS) entry which is preliminary data.</text>
</comment>
<evidence type="ECO:0000313" key="3">
    <source>
        <dbReference type="Proteomes" id="UP000593567"/>
    </source>
</evidence>
<dbReference type="EMBL" id="VXIV02000767">
    <property type="protein sequence ID" value="KAF6036180.1"/>
    <property type="molecule type" value="Genomic_DNA"/>
</dbReference>
<dbReference type="OrthoDB" id="2159869at2759"/>
<feature type="domain" description="Cation channel sperm-associated protein subunit beta C-terminal" evidence="1">
    <location>
        <begin position="88"/>
        <end position="227"/>
    </location>
</feature>
<dbReference type="AlphaFoldDB" id="A0A7J7KC18"/>
<proteinExistence type="predicted"/>
<dbReference type="PANTHER" id="PTHR14705:SF0">
    <property type="entry name" value="CATION CHANNEL SPERM-ASSOCIATED AUXILIARY SUBUNIT BETA"/>
    <property type="match status" value="1"/>
</dbReference>
<dbReference type="GO" id="GO:0005929">
    <property type="term" value="C:cilium"/>
    <property type="evidence" value="ECO:0007669"/>
    <property type="project" value="TreeGrafter"/>
</dbReference>
<evidence type="ECO:0000313" key="2">
    <source>
        <dbReference type="EMBL" id="KAF6036180.1"/>
    </source>
</evidence>
<dbReference type="GO" id="GO:0036128">
    <property type="term" value="C:CatSper complex"/>
    <property type="evidence" value="ECO:0007669"/>
    <property type="project" value="InterPro"/>
</dbReference>
<dbReference type="Pfam" id="PF15149">
    <property type="entry name" value="CATSPERB_C"/>
    <property type="match status" value="1"/>
</dbReference>
<name>A0A7J7KC18_BUGNE</name>
<dbReference type="InterPro" id="IPR028748">
    <property type="entry name" value="CATSPERB"/>
</dbReference>